<dbReference type="PANTHER" id="PTHR34980">
    <property type="entry name" value="INNER MEMBRANE PROTEIN-RELATED-RELATED"/>
    <property type="match status" value="1"/>
</dbReference>
<feature type="transmembrane region" description="Helical" evidence="1">
    <location>
        <begin position="75"/>
        <end position="94"/>
    </location>
</feature>
<keyword evidence="3" id="KW-1185">Reference proteome</keyword>
<reference evidence="2" key="1">
    <citation type="submission" date="2022-10" db="EMBL/GenBank/DDBJ databases">
        <authorList>
            <person name="Botero Cardona J."/>
        </authorList>
    </citation>
    <scope>NUCLEOTIDE SEQUENCE</scope>
    <source>
        <strain evidence="2">R-83534</strain>
    </source>
</reference>
<dbReference type="Pfam" id="PF05656">
    <property type="entry name" value="DUF805"/>
    <property type="match status" value="1"/>
</dbReference>
<feature type="transmembrane region" description="Helical" evidence="1">
    <location>
        <begin position="106"/>
        <end position="131"/>
    </location>
</feature>
<name>A0ABM9HNZ2_9PROT</name>
<evidence type="ECO:0000313" key="2">
    <source>
        <dbReference type="EMBL" id="CAI3941146.1"/>
    </source>
</evidence>
<organism evidence="2 3">
    <name type="scientific">Commensalibacter papalotli</name>
    <name type="common">ex Botero et al. 2024</name>
    <dbReference type="NCBI Taxonomy" id="2972766"/>
    <lineage>
        <taxon>Bacteria</taxon>
        <taxon>Pseudomonadati</taxon>
        <taxon>Pseudomonadota</taxon>
        <taxon>Alphaproteobacteria</taxon>
        <taxon>Acetobacterales</taxon>
        <taxon>Acetobacteraceae</taxon>
    </lineage>
</organism>
<keyword evidence="1" id="KW-1133">Transmembrane helix</keyword>
<keyword evidence="1" id="KW-0472">Membrane</keyword>
<dbReference type="EMBL" id="CAMXCH010000002">
    <property type="protein sequence ID" value="CAI3941146.1"/>
    <property type="molecule type" value="Genomic_DNA"/>
</dbReference>
<accession>A0ABM9HNZ2</accession>
<proteinExistence type="predicted"/>
<feature type="transmembrane region" description="Helical" evidence="1">
    <location>
        <begin position="36"/>
        <end position="55"/>
    </location>
</feature>
<dbReference type="RefSeq" id="WP_034336242.1">
    <property type="nucleotide sequence ID" value="NZ_CAMXCH010000002.1"/>
</dbReference>
<comment type="caution">
    <text evidence="2">The sequence shown here is derived from an EMBL/GenBank/DDBJ whole genome shotgun (WGS) entry which is preliminary data.</text>
</comment>
<evidence type="ECO:0000256" key="1">
    <source>
        <dbReference type="SAM" id="Phobius"/>
    </source>
</evidence>
<dbReference type="InterPro" id="IPR008523">
    <property type="entry name" value="DUF805"/>
</dbReference>
<protein>
    <submittedName>
        <fullName evidence="2">DUF805 family (YhaH)</fullName>
    </submittedName>
</protein>
<dbReference type="Proteomes" id="UP001154272">
    <property type="component" value="Unassembled WGS sequence"/>
</dbReference>
<dbReference type="PANTHER" id="PTHR34980:SF2">
    <property type="entry name" value="INNER MEMBRANE PROTEIN YHAH-RELATED"/>
    <property type="match status" value="1"/>
</dbReference>
<evidence type="ECO:0000313" key="3">
    <source>
        <dbReference type="Proteomes" id="UP001154272"/>
    </source>
</evidence>
<sequence length="155" mass="18726">MNEIIKDILVFLKNIPLGWFDAFRHYFNYHGRTSRAGFWSFAILNSIIALLLYFISYYFGLVYRIQIFFRYLDAYLFFTIYTLLTLIPSFCLCIRRLHDLNLKGFWFWIWLVALFISLPNIYVNFVCQWFLLFVSCYPSSDSTRFGDKPKAWFTT</sequence>
<gene>
    <name evidence="2" type="ORF">R83534S58_LOCUS1132</name>
</gene>
<keyword evidence="1" id="KW-0812">Transmembrane</keyword>